<dbReference type="Proteomes" id="UP000271098">
    <property type="component" value="Unassembled WGS sequence"/>
</dbReference>
<dbReference type="EMBL" id="UYRT01012434">
    <property type="protein sequence ID" value="VDK51856.1"/>
    <property type="molecule type" value="Genomic_DNA"/>
</dbReference>
<sequence length="55" mass="6323">MYIAVVMLVGRMIRGIVTNAPLEVMISEIPNPDYLLKTCHDIYLVREAKDFVLEQ</sequence>
<dbReference type="InterPro" id="IPR031334">
    <property type="entry name" value="Piezo_cap_dom"/>
</dbReference>
<proteinExistence type="predicted"/>
<dbReference type="GO" id="GO:0050982">
    <property type="term" value="P:detection of mechanical stimulus"/>
    <property type="evidence" value="ECO:0007669"/>
    <property type="project" value="TreeGrafter"/>
</dbReference>
<protein>
    <submittedName>
        <fullName evidence="4">Piezo_RRas_bdg domain-containing protein</fullName>
    </submittedName>
</protein>
<gene>
    <name evidence="2" type="ORF">GPUH_LOCUS5707</name>
</gene>
<dbReference type="Pfam" id="PF12166">
    <property type="entry name" value="Piezo_cap"/>
    <property type="match status" value="1"/>
</dbReference>
<reference evidence="4" key="1">
    <citation type="submission" date="2016-06" db="UniProtKB">
        <authorList>
            <consortium name="WormBaseParasite"/>
        </authorList>
    </citation>
    <scope>IDENTIFICATION</scope>
</reference>
<dbReference type="PANTHER" id="PTHR13167">
    <property type="entry name" value="PIEZO-TYPE MECHANOSENSITIVE ION CHANNEL COMPONENT"/>
    <property type="match status" value="1"/>
</dbReference>
<dbReference type="PANTHER" id="PTHR13167:SF25">
    <property type="entry name" value="PIEZO-TYPE MECHANOSENSITIVE ION CHANNEL COMPONENT"/>
    <property type="match status" value="1"/>
</dbReference>
<reference evidence="2 3" key="2">
    <citation type="submission" date="2018-11" db="EMBL/GenBank/DDBJ databases">
        <authorList>
            <consortium name="Pathogen Informatics"/>
        </authorList>
    </citation>
    <scope>NUCLEOTIDE SEQUENCE [LARGE SCALE GENOMIC DNA]</scope>
</reference>
<dbReference type="GO" id="GO:0008381">
    <property type="term" value="F:mechanosensitive monoatomic ion channel activity"/>
    <property type="evidence" value="ECO:0007669"/>
    <property type="project" value="InterPro"/>
</dbReference>
<dbReference type="InterPro" id="IPR027272">
    <property type="entry name" value="Piezo"/>
</dbReference>
<dbReference type="AlphaFoldDB" id="A0A183DAG7"/>
<accession>A0A183DAG7</accession>
<feature type="domain" description="Piezo non-specific cation channel cap" evidence="1">
    <location>
        <begin position="1"/>
        <end position="55"/>
    </location>
</feature>
<evidence type="ECO:0000313" key="4">
    <source>
        <dbReference type="WBParaSite" id="GPUH_0000571601-mRNA-1"/>
    </source>
</evidence>
<organism evidence="4">
    <name type="scientific">Gongylonema pulchrum</name>
    <dbReference type="NCBI Taxonomy" id="637853"/>
    <lineage>
        <taxon>Eukaryota</taxon>
        <taxon>Metazoa</taxon>
        <taxon>Ecdysozoa</taxon>
        <taxon>Nematoda</taxon>
        <taxon>Chromadorea</taxon>
        <taxon>Rhabditida</taxon>
        <taxon>Spirurina</taxon>
        <taxon>Spiruromorpha</taxon>
        <taxon>Spiruroidea</taxon>
        <taxon>Gongylonematidae</taxon>
        <taxon>Gongylonema</taxon>
    </lineage>
</organism>
<dbReference type="WBParaSite" id="GPUH_0000571601-mRNA-1">
    <property type="protein sequence ID" value="GPUH_0000571601-mRNA-1"/>
    <property type="gene ID" value="GPUH_0000571601"/>
</dbReference>
<dbReference type="OrthoDB" id="303066at2759"/>
<dbReference type="GO" id="GO:0005261">
    <property type="term" value="F:monoatomic cation channel activity"/>
    <property type="evidence" value="ECO:0007669"/>
    <property type="project" value="TreeGrafter"/>
</dbReference>
<evidence type="ECO:0000259" key="1">
    <source>
        <dbReference type="Pfam" id="PF12166"/>
    </source>
</evidence>
<evidence type="ECO:0000313" key="2">
    <source>
        <dbReference type="EMBL" id="VDK51856.1"/>
    </source>
</evidence>
<name>A0A183DAG7_9BILA</name>
<dbReference type="GO" id="GO:0042391">
    <property type="term" value="P:regulation of membrane potential"/>
    <property type="evidence" value="ECO:0007669"/>
    <property type="project" value="TreeGrafter"/>
</dbReference>
<dbReference type="GO" id="GO:0005886">
    <property type="term" value="C:plasma membrane"/>
    <property type="evidence" value="ECO:0007669"/>
    <property type="project" value="TreeGrafter"/>
</dbReference>
<dbReference type="GO" id="GO:0071260">
    <property type="term" value="P:cellular response to mechanical stimulus"/>
    <property type="evidence" value="ECO:0007669"/>
    <property type="project" value="TreeGrafter"/>
</dbReference>
<evidence type="ECO:0000313" key="3">
    <source>
        <dbReference type="Proteomes" id="UP000271098"/>
    </source>
</evidence>
<keyword evidence="3" id="KW-1185">Reference proteome</keyword>